<dbReference type="NCBIfam" id="TIGR00154">
    <property type="entry name" value="ispE"/>
    <property type="match status" value="1"/>
</dbReference>
<feature type="domain" description="GHMP kinase N-terminal" evidence="6">
    <location>
        <begin position="56"/>
        <end position="139"/>
    </location>
</feature>
<evidence type="ECO:0000313" key="7">
    <source>
        <dbReference type="EMBL" id="MBR8463771.1"/>
    </source>
</evidence>
<name>A0ABS5HIA4_9BACT</name>
<dbReference type="PANTHER" id="PTHR43527:SF2">
    <property type="entry name" value="4-DIPHOSPHOCYTIDYL-2-C-METHYL-D-ERYTHRITOL KINASE, CHLOROPLASTIC"/>
    <property type="match status" value="1"/>
</dbReference>
<evidence type="ECO:0000256" key="2">
    <source>
        <dbReference type="ARBA" id="ARBA00022741"/>
    </source>
</evidence>
<dbReference type="Gene3D" id="3.30.70.890">
    <property type="entry name" value="GHMP kinase, C-terminal domain"/>
    <property type="match status" value="1"/>
</dbReference>
<dbReference type="SUPFAM" id="SSF55060">
    <property type="entry name" value="GHMP Kinase, C-terminal domain"/>
    <property type="match status" value="1"/>
</dbReference>
<reference evidence="7 8" key="1">
    <citation type="submission" date="2021-04" db="EMBL/GenBank/DDBJ databases">
        <title>Molecular and phenotypic characterization and identification of bacterial isolates recovered from the Anatolian ground squirrels (Spermophilus xanthoprymnus) and which have the potential to form a new species in the Campylobacter genus.</title>
        <authorList>
            <person name="Aydin F."/>
            <person name="Abay S."/>
            <person name="Kayman T."/>
            <person name="Karakaya E."/>
            <person name="Mustak H.K."/>
            <person name="Mustak I.B."/>
            <person name="Bilgin N."/>
            <person name="Duzler A."/>
            <person name="Sahin O."/>
            <person name="Guran O."/>
            <person name="Saticioglu I.B."/>
        </authorList>
    </citation>
    <scope>NUCLEOTIDE SEQUENCE [LARGE SCALE GENOMIC DNA]</scope>
    <source>
        <strain evidence="8">faydin-G24</strain>
    </source>
</reference>
<evidence type="ECO:0000256" key="1">
    <source>
        <dbReference type="ARBA" id="ARBA00022679"/>
    </source>
</evidence>
<dbReference type="Pfam" id="PF00288">
    <property type="entry name" value="GHMP_kinases_N"/>
    <property type="match status" value="1"/>
</dbReference>
<dbReference type="InterPro" id="IPR020568">
    <property type="entry name" value="Ribosomal_Su5_D2-typ_SF"/>
</dbReference>
<keyword evidence="2" id="KW-0547">Nucleotide-binding</keyword>
<dbReference type="InterPro" id="IPR004424">
    <property type="entry name" value="IspE"/>
</dbReference>
<dbReference type="Proteomes" id="UP000682951">
    <property type="component" value="Unassembled WGS sequence"/>
</dbReference>
<dbReference type="PIRSF" id="PIRSF010376">
    <property type="entry name" value="IspE"/>
    <property type="match status" value="1"/>
</dbReference>
<dbReference type="PANTHER" id="PTHR43527">
    <property type="entry name" value="4-DIPHOSPHOCYTIDYL-2-C-METHYL-D-ERYTHRITOL KINASE, CHLOROPLASTIC"/>
    <property type="match status" value="1"/>
</dbReference>
<evidence type="ECO:0000256" key="4">
    <source>
        <dbReference type="ARBA" id="ARBA00022840"/>
    </source>
</evidence>
<organism evidence="7 8">
    <name type="scientific">Campylobacter anatolicus</name>
    <dbReference type="NCBI Taxonomy" id="2829105"/>
    <lineage>
        <taxon>Bacteria</taxon>
        <taxon>Pseudomonadati</taxon>
        <taxon>Campylobacterota</taxon>
        <taxon>Epsilonproteobacteria</taxon>
        <taxon>Campylobacterales</taxon>
        <taxon>Campylobacteraceae</taxon>
        <taxon>Campylobacter</taxon>
    </lineage>
</organism>
<evidence type="ECO:0000256" key="5">
    <source>
        <dbReference type="NCBIfam" id="TIGR00154"/>
    </source>
</evidence>
<dbReference type="SUPFAM" id="SSF54211">
    <property type="entry name" value="Ribosomal protein S5 domain 2-like"/>
    <property type="match status" value="1"/>
</dbReference>
<gene>
    <name evidence="7" type="ORF">KDD93_04170</name>
</gene>
<keyword evidence="1 7" id="KW-0808">Transferase</keyword>
<evidence type="ECO:0000313" key="8">
    <source>
        <dbReference type="Proteomes" id="UP000682951"/>
    </source>
</evidence>
<dbReference type="InterPro" id="IPR036554">
    <property type="entry name" value="GHMP_kinase_C_sf"/>
</dbReference>
<proteinExistence type="predicted"/>
<accession>A0ABS5HIA4</accession>
<dbReference type="NCBIfam" id="NF003216">
    <property type="entry name" value="PRK04181.1"/>
    <property type="match status" value="1"/>
</dbReference>
<dbReference type="InterPro" id="IPR006204">
    <property type="entry name" value="GHMP_kinase_N_dom"/>
</dbReference>
<comment type="caution">
    <text evidence="7">The sequence shown here is derived from an EMBL/GenBank/DDBJ whole genome shotgun (WGS) entry which is preliminary data.</text>
</comment>
<keyword evidence="8" id="KW-1185">Reference proteome</keyword>
<keyword evidence="4" id="KW-0067">ATP-binding</keyword>
<dbReference type="GO" id="GO:0050515">
    <property type="term" value="F:4-(cytidine 5'-diphospho)-2-C-methyl-D-erythritol kinase activity"/>
    <property type="evidence" value="ECO:0007669"/>
    <property type="project" value="UniProtKB-EC"/>
</dbReference>
<dbReference type="EMBL" id="JAGSSW010000003">
    <property type="protein sequence ID" value="MBR8463771.1"/>
    <property type="molecule type" value="Genomic_DNA"/>
</dbReference>
<dbReference type="InterPro" id="IPR014721">
    <property type="entry name" value="Ribsml_uS5_D2-typ_fold_subgr"/>
</dbReference>
<evidence type="ECO:0000256" key="3">
    <source>
        <dbReference type="ARBA" id="ARBA00022777"/>
    </source>
</evidence>
<dbReference type="Gene3D" id="3.30.230.10">
    <property type="match status" value="1"/>
</dbReference>
<sequence length="248" mass="27795">MKSFGKINIFLKVVGTHGNYHEILSRFVRYDEIFDEIKFEKSDKFSIESNVNIENNIILKAVNELKNAGFANELDEFFKTHKIVVEKNIPMGAGLGGGSSNAATFLLIANDELNLNLSRERLSQIGANIGADVAFFVSGFRAANVSGIGEIVREFDDDIPSLELFTPDVFCSTPTVYKKFRDNFIQNIDLNLANKFINLSSIELLKNYKNSELNDLYKPCIALYPELKIYKDKFLSGSGSSMFSIKNG</sequence>
<protein>
    <recommendedName>
        <fullName evidence="5">4-(cytidine 5'-diphospho)-2-C-methyl-D-erythritol kinase</fullName>
        <ecNumber evidence="5">2.7.1.148</ecNumber>
    </recommendedName>
</protein>
<dbReference type="EC" id="2.7.1.148" evidence="5"/>
<dbReference type="RefSeq" id="WP_212141837.1">
    <property type="nucleotide sequence ID" value="NZ_JAGSSW010000003.1"/>
</dbReference>
<keyword evidence="3 7" id="KW-0418">Kinase</keyword>
<evidence type="ECO:0000259" key="6">
    <source>
        <dbReference type="Pfam" id="PF00288"/>
    </source>
</evidence>